<dbReference type="AlphaFoldDB" id="A0A559K9H8"/>
<evidence type="ECO:0000313" key="1">
    <source>
        <dbReference type="EMBL" id="TVY08769.1"/>
    </source>
</evidence>
<gene>
    <name evidence="1" type="ORF">FPZ49_17105</name>
</gene>
<organism evidence="1 2">
    <name type="scientific">Paenibacillus cremeus</name>
    <dbReference type="NCBI Taxonomy" id="2163881"/>
    <lineage>
        <taxon>Bacteria</taxon>
        <taxon>Bacillati</taxon>
        <taxon>Bacillota</taxon>
        <taxon>Bacilli</taxon>
        <taxon>Bacillales</taxon>
        <taxon>Paenibacillaceae</taxon>
        <taxon>Paenibacillus</taxon>
    </lineage>
</organism>
<protein>
    <submittedName>
        <fullName evidence="1">Uncharacterized protein</fullName>
    </submittedName>
</protein>
<keyword evidence="2" id="KW-1185">Reference proteome</keyword>
<dbReference type="RefSeq" id="WP_144849013.1">
    <property type="nucleotide sequence ID" value="NZ_VNJI01000020.1"/>
</dbReference>
<dbReference type="EMBL" id="VNJI01000020">
    <property type="protein sequence ID" value="TVY08769.1"/>
    <property type="molecule type" value="Genomic_DNA"/>
</dbReference>
<comment type="caution">
    <text evidence="1">The sequence shown here is derived from an EMBL/GenBank/DDBJ whole genome shotgun (WGS) entry which is preliminary data.</text>
</comment>
<dbReference type="Proteomes" id="UP000317036">
    <property type="component" value="Unassembled WGS sequence"/>
</dbReference>
<name>A0A559K9H8_9BACL</name>
<sequence length="63" mass="7302">MIEMVEREEGFSLNQASSLLGLDQHRMAYIIQNMESRGYQFTRSSAGTIEIHEQDLMMILCFT</sequence>
<accession>A0A559K9H8</accession>
<evidence type="ECO:0000313" key="2">
    <source>
        <dbReference type="Proteomes" id="UP000317036"/>
    </source>
</evidence>
<reference evidence="1 2" key="1">
    <citation type="submission" date="2019-07" db="EMBL/GenBank/DDBJ databases">
        <authorList>
            <person name="Kim J."/>
        </authorList>
    </citation>
    <scope>NUCLEOTIDE SEQUENCE [LARGE SCALE GENOMIC DNA]</scope>
    <source>
        <strain evidence="1 2">JC52</strain>
    </source>
</reference>
<proteinExistence type="predicted"/>